<evidence type="ECO:0000313" key="1">
    <source>
        <dbReference type="EMBL" id="CEK99266.1"/>
    </source>
</evidence>
<protein>
    <submittedName>
        <fullName evidence="1">Uncharacterized protein</fullName>
    </submittedName>
</protein>
<dbReference type="EMBL" id="HACG01052395">
    <property type="protein sequence ID" value="CEK99266.1"/>
    <property type="molecule type" value="Transcribed_RNA"/>
</dbReference>
<dbReference type="AlphaFoldDB" id="A0A0B7C3Q6"/>
<name>A0A0B7C3Q6_9EUPU</name>
<sequence length="61" mass="7066">MYCCCIVAHMILQSYTCKVVQKLDSFDFIKQMAFVKVHNTFMTKKSKEIVDKTTQTITLPS</sequence>
<gene>
    <name evidence="1" type="primary">ORF220859</name>
</gene>
<proteinExistence type="predicted"/>
<feature type="non-terminal residue" evidence="1">
    <location>
        <position position="61"/>
    </location>
</feature>
<reference evidence="1" key="1">
    <citation type="submission" date="2014-12" db="EMBL/GenBank/DDBJ databases">
        <title>Insight into the proteome of Arion vulgaris.</title>
        <authorList>
            <person name="Aradska J."/>
            <person name="Bulat T."/>
            <person name="Smidak R."/>
            <person name="Sarate P."/>
            <person name="Gangsoo J."/>
            <person name="Sialana F."/>
            <person name="Bilban M."/>
            <person name="Lubec G."/>
        </authorList>
    </citation>
    <scope>NUCLEOTIDE SEQUENCE</scope>
    <source>
        <tissue evidence="1">Skin</tissue>
    </source>
</reference>
<accession>A0A0B7C3Q6</accession>
<organism evidence="1">
    <name type="scientific">Arion vulgaris</name>
    <dbReference type="NCBI Taxonomy" id="1028688"/>
    <lineage>
        <taxon>Eukaryota</taxon>
        <taxon>Metazoa</taxon>
        <taxon>Spiralia</taxon>
        <taxon>Lophotrochozoa</taxon>
        <taxon>Mollusca</taxon>
        <taxon>Gastropoda</taxon>
        <taxon>Heterobranchia</taxon>
        <taxon>Euthyneura</taxon>
        <taxon>Panpulmonata</taxon>
        <taxon>Eupulmonata</taxon>
        <taxon>Stylommatophora</taxon>
        <taxon>Helicina</taxon>
        <taxon>Arionoidea</taxon>
        <taxon>Arionidae</taxon>
        <taxon>Arion</taxon>
    </lineage>
</organism>